<dbReference type="EMBL" id="KN716373">
    <property type="protein sequence ID" value="KJH46027.1"/>
    <property type="molecule type" value="Genomic_DNA"/>
</dbReference>
<evidence type="ECO:0000256" key="1">
    <source>
        <dbReference type="ARBA" id="ARBA00001933"/>
    </source>
</evidence>
<dbReference type="Proteomes" id="UP000053766">
    <property type="component" value="Unassembled WGS sequence"/>
</dbReference>
<evidence type="ECO:0000256" key="2">
    <source>
        <dbReference type="ARBA" id="ARBA00002552"/>
    </source>
</evidence>
<dbReference type="InterPro" id="IPR015424">
    <property type="entry name" value="PyrdxlP-dep_Trfase"/>
</dbReference>
<evidence type="ECO:0000256" key="17">
    <source>
        <dbReference type="ARBA" id="ARBA00048808"/>
    </source>
</evidence>
<keyword evidence="20" id="KW-1185">Reference proteome</keyword>
<evidence type="ECO:0000256" key="18">
    <source>
        <dbReference type="SAM" id="Phobius"/>
    </source>
</evidence>
<evidence type="ECO:0000256" key="9">
    <source>
        <dbReference type="ARBA" id="ARBA00022884"/>
    </source>
</evidence>
<evidence type="ECO:0000256" key="14">
    <source>
        <dbReference type="ARBA" id="ARBA00030669"/>
    </source>
</evidence>
<dbReference type="PANTHER" id="PTHR12944">
    <property type="entry name" value="SOLUBLE LIVER ANTIGEN/LIVER PANCREAS ANTIGEN"/>
    <property type="match status" value="1"/>
</dbReference>
<dbReference type="PANTHER" id="PTHR12944:SF2">
    <property type="entry name" value="O-PHOSPHOSERYL-TRNA(SEC) SELENIUM TRANSFERASE"/>
    <property type="match status" value="1"/>
</dbReference>
<dbReference type="EC" id="2.9.1.2" evidence="5"/>
<evidence type="ECO:0000256" key="3">
    <source>
        <dbReference type="ARBA" id="ARBA00004822"/>
    </source>
</evidence>
<dbReference type="UniPathway" id="UPA00906">
    <property type="reaction ID" value="UER00898"/>
</dbReference>
<dbReference type="GO" id="GO:0001717">
    <property type="term" value="P:conversion of seryl-tRNAsec to selenocys-tRNAsec"/>
    <property type="evidence" value="ECO:0007669"/>
    <property type="project" value="InterPro"/>
</dbReference>
<organism evidence="19 20">
    <name type="scientific">Dictyocaulus viviparus</name>
    <name type="common">Bovine lungworm</name>
    <dbReference type="NCBI Taxonomy" id="29172"/>
    <lineage>
        <taxon>Eukaryota</taxon>
        <taxon>Metazoa</taxon>
        <taxon>Ecdysozoa</taxon>
        <taxon>Nematoda</taxon>
        <taxon>Chromadorea</taxon>
        <taxon>Rhabditida</taxon>
        <taxon>Rhabditina</taxon>
        <taxon>Rhabditomorpha</taxon>
        <taxon>Strongyloidea</taxon>
        <taxon>Metastrongylidae</taxon>
        <taxon>Dictyocaulus</taxon>
    </lineage>
</organism>
<keyword evidence="18" id="KW-0812">Transmembrane</keyword>
<comment type="subunit">
    <text evidence="13">Homotetramer formed by a catalytic dimer and a non-catalytic dimer serving as a binding platform that orients tRNASec for catalysis. Each tetramer binds the CCA ends of two tRNAs which point to the active sites of the catalytic dimer.</text>
</comment>
<name>A0A0D8XQK0_DICVI</name>
<feature type="transmembrane region" description="Helical" evidence="18">
    <location>
        <begin position="37"/>
        <end position="61"/>
    </location>
</feature>
<dbReference type="SUPFAM" id="SSF53383">
    <property type="entry name" value="PLP-dependent transferases"/>
    <property type="match status" value="1"/>
</dbReference>
<reference evidence="19 20" key="1">
    <citation type="submission" date="2013-11" db="EMBL/GenBank/DDBJ databases">
        <title>Draft genome of the bovine lungworm Dictyocaulus viviparus.</title>
        <authorList>
            <person name="Mitreva M."/>
        </authorList>
    </citation>
    <scope>NUCLEOTIDE SEQUENCE [LARGE SCALE GENOMIC DNA]</scope>
    <source>
        <strain evidence="19 20">HannoverDv2000</strain>
    </source>
</reference>
<evidence type="ECO:0000256" key="11">
    <source>
        <dbReference type="ARBA" id="ARBA00022917"/>
    </source>
</evidence>
<comment type="function">
    <text evidence="2">Converts O-phosphoseryl-tRNA(Sec) to selenocysteinyl-tRNA(Sec) required for selenoprotein biosynthesis.</text>
</comment>
<evidence type="ECO:0000313" key="20">
    <source>
        <dbReference type="Proteomes" id="UP000053766"/>
    </source>
</evidence>
<keyword evidence="10" id="KW-0663">Pyridoxal phosphate</keyword>
<keyword evidence="18" id="KW-1133">Transmembrane helix</keyword>
<evidence type="ECO:0000256" key="7">
    <source>
        <dbReference type="ARBA" id="ARBA00022555"/>
    </source>
</evidence>
<dbReference type="GO" id="GO:0098621">
    <property type="term" value="F:O-phosphoseryl-tRNA(Sec) selenium transferase activity"/>
    <property type="evidence" value="ECO:0007669"/>
    <property type="project" value="UniProtKB-EC"/>
</dbReference>
<reference evidence="20" key="2">
    <citation type="journal article" date="2016" name="Sci. Rep.">
        <title>Dictyocaulus viviparus genome, variome and transcriptome elucidate lungworm biology and support future intervention.</title>
        <authorList>
            <person name="McNulty S.N."/>
            <person name="Strube C."/>
            <person name="Rosa B.A."/>
            <person name="Martin J.C."/>
            <person name="Tyagi R."/>
            <person name="Choi Y.J."/>
            <person name="Wang Q."/>
            <person name="Hallsworth Pepin K."/>
            <person name="Zhang X."/>
            <person name="Ozersky P."/>
            <person name="Wilson R.K."/>
            <person name="Sternberg P.W."/>
            <person name="Gasser R.B."/>
            <person name="Mitreva M."/>
        </authorList>
    </citation>
    <scope>NUCLEOTIDE SEQUENCE [LARGE SCALE GENOMIC DNA]</scope>
    <source>
        <strain evidence="20">HannoverDv2000</strain>
    </source>
</reference>
<evidence type="ECO:0000256" key="6">
    <source>
        <dbReference type="ARBA" id="ARBA00021963"/>
    </source>
</evidence>
<accession>A0A0D8XQK0</accession>
<keyword evidence="9" id="KW-0694">RNA-binding</keyword>
<keyword evidence="12" id="KW-0711">Selenium</keyword>
<evidence type="ECO:0000256" key="5">
    <source>
        <dbReference type="ARBA" id="ARBA00012464"/>
    </source>
</evidence>
<comment type="pathway">
    <text evidence="3">Aminoacyl-tRNA biosynthesis; selenocysteinyl-tRNA(Sec) biosynthesis; selenocysteinyl-tRNA(Sec) from L-seryl-tRNA(Sec) (archaeal/eukaryal route): step 2/2.</text>
</comment>
<dbReference type="Gene3D" id="3.40.640.10">
    <property type="entry name" value="Type I PLP-dependent aspartate aminotransferase-like (Major domain)"/>
    <property type="match status" value="1"/>
</dbReference>
<evidence type="ECO:0000256" key="12">
    <source>
        <dbReference type="ARBA" id="ARBA00023266"/>
    </source>
</evidence>
<keyword evidence="8 19" id="KW-0808">Transferase</keyword>
<evidence type="ECO:0000256" key="16">
    <source>
        <dbReference type="ARBA" id="ARBA00032693"/>
    </source>
</evidence>
<comment type="catalytic activity">
    <reaction evidence="17">
        <text>O-phospho-L-seryl-tRNA(Sec) + selenophosphate + H2O = L-selenocysteinyl-tRNA(Sec) + 2 phosphate</text>
        <dbReference type="Rhea" id="RHEA:25041"/>
        <dbReference type="Rhea" id="RHEA-COMP:9743"/>
        <dbReference type="Rhea" id="RHEA-COMP:9947"/>
        <dbReference type="ChEBI" id="CHEBI:15377"/>
        <dbReference type="ChEBI" id="CHEBI:16144"/>
        <dbReference type="ChEBI" id="CHEBI:43474"/>
        <dbReference type="ChEBI" id="CHEBI:78551"/>
        <dbReference type="ChEBI" id="CHEBI:78573"/>
        <dbReference type="EC" id="2.9.1.2"/>
    </reaction>
</comment>
<dbReference type="InterPro" id="IPR015422">
    <property type="entry name" value="PyrdxlP-dep_Trfase_small"/>
</dbReference>
<keyword evidence="18" id="KW-0472">Membrane</keyword>
<dbReference type="InterPro" id="IPR008829">
    <property type="entry name" value="SepSecS/SepCysS"/>
</dbReference>
<dbReference type="InterPro" id="IPR019872">
    <property type="entry name" value="Sec-tRNA_Se_transferase"/>
</dbReference>
<dbReference type="AlphaFoldDB" id="A0A0D8XQK0"/>
<dbReference type="Pfam" id="PF05889">
    <property type="entry name" value="SepSecS"/>
    <property type="match status" value="1"/>
</dbReference>
<sequence>MILVTVIIIRRAGKLVVSMHLYNHLTRIFRLICMFRFFIYIKSVLFIIFKIPVGGAIIGVFKQSDMTTIAKFYPGRASSVPSRDLVLTLLNHGRKGLLETFNIQKRVVVSTTKATMIEGCSFVNFGSHSSEQHGGYLNIACGVGMSEAEVDDLFNRLKTTYERFCRQNRINVNEEVNFLYDSAND</sequence>
<evidence type="ECO:0000256" key="4">
    <source>
        <dbReference type="ARBA" id="ARBA00007037"/>
    </source>
</evidence>
<comment type="cofactor">
    <cofactor evidence="1">
        <name>pyridoxal 5'-phosphate</name>
        <dbReference type="ChEBI" id="CHEBI:597326"/>
    </cofactor>
</comment>
<keyword evidence="7" id="KW-0820">tRNA-binding</keyword>
<evidence type="ECO:0000256" key="15">
    <source>
        <dbReference type="ARBA" id="ARBA00032048"/>
    </source>
</evidence>
<protein>
    <recommendedName>
        <fullName evidence="6">O-phosphoseryl-tRNA(Sec) selenium transferase</fullName>
        <ecNumber evidence="5">2.9.1.2</ecNumber>
    </recommendedName>
    <alternativeName>
        <fullName evidence="14">Selenocysteine synthase</fullName>
    </alternativeName>
    <alternativeName>
        <fullName evidence="15">Selenocysteinyl-tRNA(Sec) synthase</fullName>
    </alternativeName>
    <alternativeName>
        <fullName evidence="16">Sep-tRNA:Sec-tRNA synthase</fullName>
    </alternativeName>
</protein>
<evidence type="ECO:0000256" key="10">
    <source>
        <dbReference type="ARBA" id="ARBA00022898"/>
    </source>
</evidence>
<keyword evidence="11" id="KW-0648">Protein biosynthesis</keyword>
<evidence type="ECO:0000256" key="8">
    <source>
        <dbReference type="ARBA" id="ARBA00022679"/>
    </source>
</evidence>
<gene>
    <name evidence="19" type="ORF">DICVIV_07913</name>
</gene>
<evidence type="ECO:0000313" key="19">
    <source>
        <dbReference type="EMBL" id="KJH46027.1"/>
    </source>
</evidence>
<dbReference type="GO" id="GO:0000049">
    <property type="term" value="F:tRNA binding"/>
    <property type="evidence" value="ECO:0007669"/>
    <property type="project" value="UniProtKB-KW"/>
</dbReference>
<dbReference type="GO" id="GO:0001514">
    <property type="term" value="P:selenocysteine incorporation"/>
    <property type="evidence" value="ECO:0007669"/>
    <property type="project" value="TreeGrafter"/>
</dbReference>
<dbReference type="OrthoDB" id="10263545at2759"/>
<comment type="similarity">
    <text evidence="4">Belongs to the SepSecS family.</text>
</comment>
<dbReference type="STRING" id="29172.A0A0D8XQK0"/>
<evidence type="ECO:0000256" key="13">
    <source>
        <dbReference type="ARBA" id="ARBA00026053"/>
    </source>
</evidence>
<dbReference type="InterPro" id="IPR015421">
    <property type="entry name" value="PyrdxlP-dep_Trfase_major"/>
</dbReference>
<proteinExistence type="inferred from homology"/>
<dbReference type="Gene3D" id="3.90.1150.10">
    <property type="entry name" value="Aspartate Aminotransferase, domain 1"/>
    <property type="match status" value="1"/>
</dbReference>